<keyword evidence="2" id="KW-0547">Nucleotide-binding</keyword>
<accession>A0ABY8XBT5</accession>
<organism evidence="5 6">
    <name type="scientific">Amycolatopsis nalaikhensis</name>
    <dbReference type="NCBI Taxonomy" id="715472"/>
    <lineage>
        <taxon>Bacteria</taxon>
        <taxon>Bacillati</taxon>
        <taxon>Actinomycetota</taxon>
        <taxon>Actinomycetes</taxon>
        <taxon>Pseudonocardiales</taxon>
        <taxon>Pseudonocardiaceae</taxon>
        <taxon>Amycolatopsis</taxon>
    </lineage>
</organism>
<dbReference type="InterPro" id="IPR003439">
    <property type="entry name" value="ABC_transporter-like_ATP-bd"/>
</dbReference>
<dbReference type="PANTHER" id="PTHR42939:SF1">
    <property type="entry name" value="ABC TRANSPORTER ATP-BINDING PROTEIN ALBC-RELATED"/>
    <property type="match status" value="1"/>
</dbReference>
<sequence>MEPAVETRALGKRYGRTWALRDCALEVPAGRIAALVGPNGAGKTTLLHLAVGLLKPDEGEVRVFGREPRSVLPDIGFVAQDTPLYRDFTAAELITMGGKLNRRRWDAALARERLAMLGIPPDKPVGKLSGGQRAQVALALALAKRPRLLLLDEPIASLDPLARREFMQTLMGAVAESETTVVLSSHLLADLERSCDSLIVLQQSRVQLAGAVDELLESHRTLTGPRAGSEAIAGVAKVVRASHTERQSTLLVRRGDGPIDPLWTEHEVTLEDVVLAYLADADTRVGAAAWGVPA</sequence>
<dbReference type="SMART" id="SM00382">
    <property type="entry name" value="AAA"/>
    <property type="match status" value="1"/>
</dbReference>
<dbReference type="InterPro" id="IPR051782">
    <property type="entry name" value="ABC_Transporter_VariousFunc"/>
</dbReference>
<dbReference type="Gene3D" id="3.40.50.300">
    <property type="entry name" value="P-loop containing nucleotide triphosphate hydrolases"/>
    <property type="match status" value="1"/>
</dbReference>
<evidence type="ECO:0000256" key="3">
    <source>
        <dbReference type="ARBA" id="ARBA00022840"/>
    </source>
</evidence>
<dbReference type="RefSeq" id="WP_285450265.1">
    <property type="nucleotide sequence ID" value="NZ_CP127173.1"/>
</dbReference>
<dbReference type="PROSITE" id="PS50893">
    <property type="entry name" value="ABC_TRANSPORTER_2"/>
    <property type="match status" value="1"/>
</dbReference>
<reference evidence="5 6" key="1">
    <citation type="submission" date="2023-06" db="EMBL/GenBank/DDBJ databases">
        <authorList>
            <person name="Oyuntsetseg B."/>
            <person name="Kim S.B."/>
        </authorList>
    </citation>
    <scope>NUCLEOTIDE SEQUENCE [LARGE SCALE GENOMIC DNA]</scope>
    <source>
        <strain evidence="5 6">2-2</strain>
    </source>
</reference>
<dbReference type="InterPro" id="IPR003593">
    <property type="entry name" value="AAA+_ATPase"/>
</dbReference>
<name>A0ABY8XBT5_9PSEU</name>
<evidence type="ECO:0000256" key="2">
    <source>
        <dbReference type="ARBA" id="ARBA00022741"/>
    </source>
</evidence>
<dbReference type="GO" id="GO:0005524">
    <property type="term" value="F:ATP binding"/>
    <property type="evidence" value="ECO:0007669"/>
    <property type="project" value="UniProtKB-KW"/>
</dbReference>
<gene>
    <name evidence="5" type="ORF">QP939_33545</name>
</gene>
<proteinExistence type="predicted"/>
<dbReference type="EMBL" id="CP127173">
    <property type="protein sequence ID" value="WIV53787.1"/>
    <property type="molecule type" value="Genomic_DNA"/>
</dbReference>
<dbReference type="CDD" id="cd03230">
    <property type="entry name" value="ABC_DR_subfamily_A"/>
    <property type="match status" value="1"/>
</dbReference>
<dbReference type="SUPFAM" id="SSF52540">
    <property type="entry name" value="P-loop containing nucleoside triphosphate hydrolases"/>
    <property type="match status" value="1"/>
</dbReference>
<evidence type="ECO:0000259" key="4">
    <source>
        <dbReference type="PROSITE" id="PS50893"/>
    </source>
</evidence>
<keyword evidence="1" id="KW-0813">Transport</keyword>
<keyword evidence="6" id="KW-1185">Reference proteome</keyword>
<evidence type="ECO:0000256" key="1">
    <source>
        <dbReference type="ARBA" id="ARBA00022448"/>
    </source>
</evidence>
<dbReference type="Pfam" id="PF00005">
    <property type="entry name" value="ABC_tran"/>
    <property type="match status" value="1"/>
</dbReference>
<feature type="domain" description="ABC transporter" evidence="4">
    <location>
        <begin position="5"/>
        <end position="228"/>
    </location>
</feature>
<dbReference type="Proteomes" id="UP001227101">
    <property type="component" value="Chromosome"/>
</dbReference>
<evidence type="ECO:0000313" key="6">
    <source>
        <dbReference type="Proteomes" id="UP001227101"/>
    </source>
</evidence>
<protein>
    <submittedName>
        <fullName evidence="5">ABC transporter ATP-binding protein</fullName>
    </submittedName>
</protein>
<keyword evidence="3 5" id="KW-0067">ATP-binding</keyword>
<evidence type="ECO:0000313" key="5">
    <source>
        <dbReference type="EMBL" id="WIV53787.1"/>
    </source>
</evidence>
<dbReference type="InterPro" id="IPR027417">
    <property type="entry name" value="P-loop_NTPase"/>
</dbReference>
<dbReference type="PANTHER" id="PTHR42939">
    <property type="entry name" value="ABC TRANSPORTER ATP-BINDING PROTEIN ALBC-RELATED"/>
    <property type="match status" value="1"/>
</dbReference>